<evidence type="ECO:0000256" key="2">
    <source>
        <dbReference type="ARBA" id="ARBA00005592"/>
    </source>
</evidence>
<dbReference type="Pfam" id="PF24300">
    <property type="entry name" value="KWL1"/>
    <property type="match status" value="1"/>
</dbReference>
<dbReference type="PANTHER" id="PTHR33191">
    <property type="entry name" value="RIPENING-RELATED PROTEIN 2-RELATED"/>
    <property type="match status" value="1"/>
</dbReference>
<dbReference type="AlphaFoldDB" id="A0AAP0K1F5"/>
<feature type="signal peptide" evidence="7">
    <location>
        <begin position="1"/>
        <end position="20"/>
    </location>
</feature>
<dbReference type="InterPro" id="IPR039271">
    <property type="entry name" value="Kiwellin-like"/>
</dbReference>
<evidence type="ECO:0008006" key="10">
    <source>
        <dbReference type="Google" id="ProtNLM"/>
    </source>
</evidence>
<evidence type="ECO:0000256" key="3">
    <source>
        <dbReference type="ARBA" id="ARBA00022525"/>
    </source>
</evidence>
<dbReference type="Gene3D" id="2.40.40.10">
    <property type="entry name" value="RlpA-like domain"/>
    <property type="match status" value="1"/>
</dbReference>
<gene>
    <name evidence="8" type="ORF">Syun_013119</name>
</gene>
<accession>A0AAP0K1F5</accession>
<comment type="caution">
    <text evidence="8">The sequence shown here is derived from an EMBL/GenBank/DDBJ whole genome shotgun (WGS) entry which is preliminary data.</text>
</comment>
<evidence type="ECO:0000256" key="7">
    <source>
        <dbReference type="SAM" id="SignalP"/>
    </source>
</evidence>
<feature type="region of interest" description="Disordered" evidence="6">
    <location>
        <begin position="239"/>
        <end position="261"/>
    </location>
</feature>
<evidence type="ECO:0000256" key="4">
    <source>
        <dbReference type="ARBA" id="ARBA00022729"/>
    </source>
</evidence>
<protein>
    <recommendedName>
        <fullName evidence="10">Ripening-related protein 1</fullName>
    </recommendedName>
</protein>
<evidence type="ECO:0000313" key="9">
    <source>
        <dbReference type="Proteomes" id="UP001420932"/>
    </source>
</evidence>
<feature type="compositionally biased region" description="Low complexity" evidence="6">
    <location>
        <begin position="239"/>
        <end position="253"/>
    </location>
</feature>
<keyword evidence="5" id="KW-0175">Coiled coil</keyword>
<dbReference type="GO" id="GO:0005576">
    <property type="term" value="C:extracellular region"/>
    <property type="evidence" value="ECO:0007669"/>
    <property type="project" value="UniProtKB-SubCell"/>
</dbReference>
<dbReference type="SUPFAM" id="SSF50685">
    <property type="entry name" value="Barwin-like endoglucanases"/>
    <property type="match status" value="1"/>
</dbReference>
<feature type="coiled-coil region" evidence="5">
    <location>
        <begin position="279"/>
        <end position="310"/>
    </location>
</feature>
<comment type="subcellular location">
    <subcellularLocation>
        <location evidence="1">Secreted</location>
    </subcellularLocation>
</comment>
<reference evidence="8 9" key="1">
    <citation type="submission" date="2024-01" db="EMBL/GenBank/DDBJ databases">
        <title>Genome assemblies of Stephania.</title>
        <authorList>
            <person name="Yang L."/>
        </authorList>
    </citation>
    <scope>NUCLEOTIDE SEQUENCE [LARGE SCALE GENOMIC DNA]</scope>
    <source>
        <strain evidence="8">YNDBR</strain>
        <tissue evidence="8">Leaf</tissue>
    </source>
</reference>
<evidence type="ECO:0000256" key="1">
    <source>
        <dbReference type="ARBA" id="ARBA00004613"/>
    </source>
</evidence>
<dbReference type="Proteomes" id="UP001420932">
    <property type="component" value="Unassembled WGS sequence"/>
</dbReference>
<feature type="chain" id="PRO_5042931347" description="Ripening-related protein 1" evidence="7">
    <location>
        <begin position="21"/>
        <end position="351"/>
    </location>
</feature>
<evidence type="ECO:0000256" key="6">
    <source>
        <dbReference type="SAM" id="MobiDB-lite"/>
    </source>
</evidence>
<evidence type="ECO:0000256" key="5">
    <source>
        <dbReference type="SAM" id="Coils"/>
    </source>
</evidence>
<dbReference type="EMBL" id="JBBNAF010000005">
    <property type="protein sequence ID" value="KAK9143719.1"/>
    <property type="molecule type" value="Genomic_DNA"/>
</dbReference>
<dbReference type="InterPro" id="IPR036908">
    <property type="entry name" value="RlpA-like_sf"/>
</dbReference>
<proteinExistence type="inferred from homology"/>
<evidence type="ECO:0000313" key="8">
    <source>
        <dbReference type="EMBL" id="KAK9143719.1"/>
    </source>
</evidence>
<keyword evidence="4 7" id="KW-0732">Signal</keyword>
<sequence length="351" mass="38834">MKRCILLLVLLIALSLPCQYCSRTESKKCKPSGKLTGKKAPHGQCNRENDSDCCKRGKLYETYTCSPPITHHTKAILTLNGFGRGEDGGSPAECDGKFHSDDTPVVALSTGWFNKQKMCHKNITIRARGHSVSAIVVDECDSTVGCDKEHDFQPPCPNNIVDASRAVWKHLGVPKRDWGELHVTCYCKTDLQDLEKSSRHCTSKTLHHLRPPSLRLASGCSSSHSLLVVTARALSLSHSPHPPSLSSTLPNPSRQSTDTKEGFWQEKVNLDQIQTLEEMVKFEDELKSLMNNAMARRQEIESNIRSYEASTLSSSSCLLNCGDATDEGLMVEDEEINALLGFYDPVTPPHL</sequence>
<organism evidence="8 9">
    <name type="scientific">Stephania yunnanensis</name>
    <dbReference type="NCBI Taxonomy" id="152371"/>
    <lineage>
        <taxon>Eukaryota</taxon>
        <taxon>Viridiplantae</taxon>
        <taxon>Streptophyta</taxon>
        <taxon>Embryophyta</taxon>
        <taxon>Tracheophyta</taxon>
        <taxon>Spermatophyta</taxon>
        <taxon>Magnoliopsida</taxon>
        <taxon>Ranunculales</taxon>
        <taxon>Menispermaceae</taxon>
        <taxon>Menispermoideae</taxon>
        <taxon>Cissampelideae</taxon>
        <taxon>Stephania</taxon>
    </lineage>
</organism>
<dbReference type="CDD" id="cd22270">
    <property type="entry name" value="DPBB_kiwellin-like"/>
    <property type="match status" value="1"/>
</dbReference>
<comment type="similarity">
    <text evidence="2">Belongs to the kiwellin family.</text>
</comment>
<name>A0AAP0K1F5_9MAGN</name>
<dbReference type="PANTHER" id="PTHR33191:SF74">
    <property type="entry name" value="RIPENING RELATED PROTEIN FAMILY"/>
    <property type="match status" value="1"/>
</dbReference>
<keyword evidence="9" id="KW-1185">Reference proteome</keyword>
<keyword evidence="3" id="KW-0964">Secreted</keyword>